<protein>
    <submittedName>
        <fullName evidence="1">Uncharacterized protein</fullName>
    </submittedName>
</protein>
<gene>
    <name evidence="1" type="ORF">E4U13_006889</name>
</gene>
<proteinExistence type="predicted"/>
<dbReference type="Proteomes" id="UP000732380">
    <property type="component" value="Unassembled WGS sequence"/>
</dbReference>
<reference evidence="1 2" key="1">
    <citation type="journal article" date="2020" name="bioRxiv">
        <title>Whole genome comparisons of ergot fungi reveals the divergence and evolution of species within the genus Claviceps are the result of varying mechanisms driving genome evolution and host range expansion.</title>
        <authorList>
            <person name="Wyka S.A."/>
            <person name="Mondo S.J."/>
            <person name="Liu M."/>
            <person name="Dettman J."/>
            <person name="Nalam V."/>
            <person name="Broders K.D."/>
        </authorList>
    </citation>
    <scope>NUCLEOTIDE SEQUENCE [LARGE SCALE GENOMIC DNA]</scope>
    <source>
        <strain evidence="1 2">LM576</strain>
    </source>
</reference>
<comment type="caution">
    <text evidence="1">The sequence shown here is derived from an EMBL/GenBank/DDBJ whole genome shotgun (WGS) entry which is preliminary data.</text>
</comment>
<sequence>MQGKILFRLEPKQGFIGPLITRSVIQAVGDDMTRQSFALYGVFDGKKSALSIAVRGRSSNARLQKYHALDGEQ</sequence>
<name>A0A9P7TWQ5_9HYPO</name>
<dbReference type="AlphaFoldDB" id="A0A9P7TWQ5"/>
<accession>A0A9P7TWQ5</accession>
<organism evidence="1 2">
    <name type="scientific">Claviceps humidiphila</name>
    <dbReference type="NCBI Taxonomy" id="1294629"/>
    <lineage>
        <taxon>Eukaryota</taxon>
        <taxon>Fungi</taxon>
        <taxon>Dikarya</taxon>
        <taxon>Ascomycota</taxon>
        <taxon>Pezizomycotina</taxon>
        <taxon>Sordariomycetes</taxon>
        <taxon>Hypocreomycetidae</taxon>
        <taxon>Hypocreales</taxon>
        <taxon>Clavicipitaceae</taxon>
        <taxon>Claviceps</taxon>
    </lineage>
</organism>
<evidence type="ECO:0000313" key="2">
    <source>
        <dbReference type="Proteomes" id="UP000732380"/>
    </source>
</evidence>
<dbReference type="EMBL" id="SRQM01000063">
    <property type="protein sequence ID" value="KAG6120163.1"/>
    <property type="molecule type" value="Genomic_DNA"/>
</dbReference>
<keyword evidence="2" id="KW-1185">Reference proteome</keyword>
<evidence type="ECO:0000313" key="1">
    <source>
        <dbReference type="EMBL" id="KAG6120163.1"/>
    </source>
</evidence>